<name>A0AAV0YN19_VICFA</name>
<protein>
    <recommendedName>
        <fullName evidence="1">Reverse transcriptase domain-containing protein</fullName>
    </recommendedName>
</protein>
<dbReference type="EMBL" id="OX451736">
    <property type="protein sequence ID" value="CAI8585912.1"/>
    <property type="molecule type" value="Genomic_DNA"/>
</dbReference>
<dbReference type="Proteomes" id="UP001157006">
    <property type="component" value="Chromosome 1L"/>
</dbReference>
<reference evidence="2 3" key="1">
    <citation type="submission" date="2023-01" db="EMBL/GenBank/DDBJ databases">
        <authorList>
            <person name="Kreplak J."/>
        </authorList>
    </citation>
    <scope>NUCLEOTIDE SEQUENCE [LARGE SCALE GENOMIC DNA]</scope>
</reference>
<dbReference type="PANTHER" id="PTHR33116:SF66">
    <property type="entry name" value="REVERSE TRANSCRIPTASE ZINC-BINDING DOMAIN-CONTAINING PROTEIN"/>
    <property type="match status" value="1"/>
</dbReference>
<evidence type="ECO:0000313" key="2">
    <source>
        <dbReference type="EMBL" id="CAI8585912.1"/>
    </source>
</evidence>
<evidence type="ECO:0000259" key="1">
    <source>
        <dbReference type="PROSITE" id="PS50878"/>
    </source>
</evidence>
<dbReference type="InterPro" id="IPR043502">
    <property type="entry name" value="DNA/RNA_pol_sf"/>
</dbReference>
<dbReference type="SUPFAM" id="SSF56672">
    <property type="entry name" value="DNA/RNA polymerases"/>
    <property type="match status" value="1"/>
</dbReference>
<dbReference type="Pfam" id="PF00078">
    <property type="entry name" value="RVT_1"/>
    <property type="match status" value="1"/>
</dbReference>
<gene>
    <name evidence="2" type="ORF">VFH_I229120</name>
</gene>
<keyword evidence="3" id="KW-1185">Reference proteome</keyword>
<organism evidence="2 3">
    <name type="scientific">Vicia faba</name>
    <name type="common">Broad bean</name>
    <name type="synonym">Faba vulgaris</name>
    <dbReference type="NCBI Taxonomy" id="3906"/>
    <lineage>
        <taxon>Eukaryota</taxon>
        <taxon>Viridiplantae</taxon>
        <taxon>Streptophyta</taxon>
        <taxon>Embryophyta</taxon>
        <taxon>Tracheophyta</taxon>
        <taxon>Spermatophyta</taxon>
        <taxon>Magnoliopsida</taxon>
        <taxon>eudicotyledons</taxon>
        <taxon>Gunneridae</taxon>
        <taxon>Pentapetalae</taxon>
        <taxon>rosids</taxon>
        <taxon>fabids</taxon>
        <taxon>Fabales</taxon>
        <taxon>Fabaceae</taxon>
        <taxon>Papilionoideae</taxon>
        <taxon>50 kb inversion clade</taxon>
        <taxon>NPAAA clade</taxon>
        <taxon>Hologalegina</taxon>
        <taxon>IRL clade</taxon>
        <taxon>Fabeae</taxon>
        <taxon>Vicia</taxon>
    </lineage>
</organism>
<dbReference type="PANTHER" id="PTHR33116">
    <property type="entry name" value="REVERSE TRANSCRIPTASE ZINC-BINDING DOMAIN-CONTAINING PROTEIN-RELATED-RELATED"/>
    <property type="match status" value="1"/>
</dbReference>
<accession>A0AAV0YN19</accession>
<dbReference type="InterPro" id="IPR000477">
    <property type="entry name" value="RT_dom"/>
</dbReference>
<evidence type="ECO:0000313" key="3">
    <source>
        <dbReference type="Proteomes" id="UP001157006"/>
    </source>
</evidence>
<sequence>MLQMDLHKAYDIVEWSALEAILNELSFPHMFIKWIMITVTTVSYRYHVNGELSNLVLPKRGLRQGDPLSPFIFVIVMEYVYRALQKLNQVPNLNFHPKCEKSSIINLSFVDDLLLFTRGDPMSVRLVMNAFNGFSATTGLNVNQSKCSTYFGNVGDEVKKDIQASVNYSEGIIPFRYLGIPLSNKKLSVAHCLLLADKITARIKHWSARLLSFGDRAQLINNVMFIISNF</sequence>
<dbReference type="AlphaFoldDB" id="A0AAV0YN19"/>
<proteinExistence type="predicted"/>
<feature type="domain" description="Reverse transcriptase" evidence="1">
    <location>
        <begin position="1"/>
        <end position="182"/>
    </location>
</feature>
<dbReference type="PROSITE" id="PS50878">
    <property type="entry name" value="RT_POL"/>
    <property type="match status" value="1"/>
</dbReference>